<dbReference type="GO" id="GO:0043041">
    <property type="term" value="P:amino acid activation for nonribosomal peptide biosynthetic process"/>
    <property type="evidence" value="ECO:0007669"/>
    <property type="project" value="TreeGrafter"/>
</dbReference>
<accession>A0A3R9FKA2</accession>
<sequence>MSELTPMQAACWFGRVADAKLGGVASHLYTEFDGENINLEQLNLALMSLYHRHEMLRLKVETSGACSIVQTPSYSLLEVDDFTHLDADGIHNALSEKRKTWTHQVLDLTQGQAARFSVSILPSGAYRLHIDTDMIAIDPDSCRILIEDFAMFYEGMTPNIEDKLTFFSWHEKAKLDPELKLQRKADKTWWKSQLENIAPAPSLPFLDPISSQVDSQHYSYWLDSEQRKALITIARQHAITPANLMLGLFARVLGKATGDEFFRINVPTFWRPPIATGTENIVGDFVNFVVLSVNMHRPKTLMEFCHALAGNMASALGHSRYDGVNVMRDLSLHHGHAQLAPIVFTSAIDLPSGDLFSPRVHKQFGKMNWTISQGSQVALDSQVVSIDGGIMINWDVRQEALPRDWASAMFEHFVALTQNVISNPSLLSVSLDSVQTKLVCQTGLTSKLNPMQQAYLLGRTTQMPLGGVAMQEVLEYRGSLSPACIRRRLSEMVVKYPCLRTFVDSQLLKLHVSQCPQVNMTHINLSHLENESINKELARFRYEYSHTIFEIEQPLWNITTFSLANSETYVFARFDALILDARSIASLLVELFEGQVPMVPNIETYADKVNIQEKRIKDEVYWLNKLSCVESAMRFPWQKPLESISHSRYQRQSLEIGKETVKKLIRVGGKQGLYKNTVMMAAAMESLSAHVSDGKLCVAVPVLPMMSTSYASQSSFIALQWDTSLQDFCQRAKNLQADTFEGLEHLEFSGVDLARILYDRCGPAPTLPIVITNGLSWPVLSDSAEMTLQRGLTQTPQVAIDVRFVAQAGGAVTFSIDYATEAVSNDLVKSVLVHIDALLNHMVEGFEFEAPLLEQLLQNESRVIELFDFPPSDIDLTQRAIFEIYCRVIGVEQDSSFNDSLPFVQLGLRPNHLKRISAELSNDLQFDLPVMQLIRCKNASEVKALVIEKVIA</sequence>
<dbReference type="AlphaFoldDB" id="A0A3R9FKA2"/>
<dbReference type="Proteomes" id="UP000269041">
    <property type="component" value="Unassembled WGS sequence"/>
</dbReference>
<evidence type="ECO:0000256" key="1">
    <source>
        <dbReference type="ARBA" id="ARBA00022598"/>
    </source>
</evidence>
<dbReference type="GO" id="GO:0031177">
    <property type="term" value="F:phosphopantetheine binding"/>
    <property type="evidence" value="ECO:0007669"/>
    <property type="project" value="TreeGrafter"/>
</dbReference>
<name>A0A3R9FKA2_9VIBR</name>
<evidence type="ECO:0000313" key="3">
    <source>
        <dbReference type="EMBL" id="RSD30007.1"/>
    </source>
</evidence>
<comment type="caution">
    <text evidence="3">The sequence shown here is derived from an EMBL/GenBank/DDBJ whole genome shotgun (WGS) entry which is preliminary data.</text>
</comment>
<keyword evidence="4" id="KW-1185">Reference proteome</keyword>
<evidence type="ECO:0000259" key="2">
    <source>
        <dbReference type="Pfam" id="PF00668"/>
    </source>
</evidence>
<dbReference type="EMBL" id="RSFA01000091">
    <property type="protein sequence ID" value="RSD30007.1"/>
    <property type="molecule type" value="Genomic_DNA"/>
</dbReference>
<dbReference type="Gene3D" id="3.30.559.10">
    <property type="entry name" value="Chloramphenicol acetyltransferase-like domain"/>
    <property type="match status" value="2"/>
</dbReference>
<dbReference type="Pfam" id="PF00668">
    <property type="entry name" value="Condensation"/>
    <property type="match status" value="2"/>
</dbReference>
<feature type="domain" description="Condensation" evidence="2">
    <location>
        <begin position="3"/>
        <end position="433"/>
    </location>
</feature>
<dbReference type="SUPFAM" id="SSF52777">
    <property type="entry name" value="CoA-dependent acyltransferases"/>
    <property type="match status" value="4"/>
</dbReference>
<dbReference type="InterPro" id="IPR023213">
    <property type="entry name" value="CAT-like_dom_sf"/>
</dbReference>
<dbReference type="PANTHER" id="PTHR45527:SF10">
    <property type="entry name" value="PYOCHELIN SYNTHASE PCHF"/>
    <property type="match status" value="1"/>
</dbReference>
<evidence type="ECO:0000313" key="4">
    <source>
        <dbReference type="Proteomes" id="UP000269041"/>
    </source>
</evidence>
<dbReference type="PANTHER" id="PTHR45527">
    <property type="entry name" value="NONRIBOSOMAL PEPTIDE SYNTHETASE"/>
    <property type="match status" value="1"/>
</dbReference>
<dbReference type="GO" id="GO:0016874">
    <property type="term" value="F:ligase activity"/>
    <property type="evidence" value="ECO:0007669"/>
    <property type="project" value="UniProtKB-KW"/>
</dbReference>
<organism evidence="3 4">
    <name type="scientific">Vibrio pectenicida</name>
    <dbReference type="NCBI Taxonomy" id="62763"/>
    <lineage>
        <taxon>Bacteria</taxon>
        <taxon>Pseudomonadati</taxon>
        <taxon>Pseudomonadota</taxon>
        <taxon>Gammaproteobacteria</taxon>
        <taxon>Vibrionales</taxon>
        <taxon>Vibrionaceae</taxon>
        <taxon>Vibrio</taxon>
    </lineage>
</organism>
<gene>
    <name evidence="3" type="ORF">EJA03_16210</name>
</gene>
<feature type="domain" description="Condensation" evidence="2">
    <location>
        <begin position="448"/>
        <end position="698"/>
    </location>
</feature>
<dbReference type="GO" id="GO:0000036">
    <property type="term" value="F:acyl carrier activity"/>
    <property type="evidence" value="ECO:0007669"/>
    <property type="project" value="TreeGrafter"/>
</dbReference>
<keyword evidence="1" id="KW-0436">Ligase</keyword>
<dbReference type="InterPro" id="IPR001242">
    <property type="entry name" value="Condensation_dom"/>
</dbReference>
<protein>
    <submittedName>
        <fullName evidence="3">Peptide synthetase</fullName>
    </submittedName>
</protein>
<proteinExistence type="predicted"/>
<reference evidence="3 4" key="1">
    <citation type="submission" date="2018-12" db="EMBL/GenBank/DDBJ databases">
        <title>Genomic taxonomy of the Vibrionaceae family.</title>
        <authorList>
            <person name="Gomez-Gil B."/>
            <person name="Enciso-Ibarra K."/>
        </authorList>
    </citation>
    <scope>NUCLEOTIDE SEQUENCE [LARGE SCALE GENOMIC DNA]</scope>
    <source>
        <strain evidence="3 4">CAIM 594</strain>
    </source>
</reference>
<dbReference type="GO" id="GO:0044550">
    <property type="term" value="P:secondary metabolite biosynthetic process"/>
    <property type="evidence" value="ECO:0007669"/>
    <property type="project" value="TreeGrafter"/>
</dbReference>
<dbReference type="GO" id="GO:0005737">
    <property type="term" value="C:cytoplasm"/>
    <property type="evidence" value="ECO:0007669"/>
    <property type="project" value="TreeGrafter"/>
</dbReference>
<dbReference type="OrthoDB" id="9757559at2"/>
<dbReference type="Gene3D" id="3.30.559.30">
    <property type="entry name" value="Nonribosomal peptide synthetase, condensation domain"/>
    <property type="match status" value="2"/>
</dbReference>